<dbReference type="InterPro" id="IPR053148">
    <property type="entry name" value="PD-DEXK-like_domain"/>
</dbReference>
<dbReference type="PANTHER" id="PTHR30547:SF5">
    <property type="entry name" value="NUCLEASE YHCG-RELATED"/>
    <property type="match status" value="1"/>
</dbReference>
<gene>
    <name evidence="2" type="ORF">ACFL27_28620</name>
</gene>
<dbReference type="EMBL" id="JBHPBY010000746">
    <property type="protein sequence ID" value="MFC1854167.1"/>
    <property type="molecule type" value="Genomic_DNA"/>
</dbReference>
<dbReference type="InterPro" id="IPR009362">
    <property type="entry name" value="YhcG_C"/>
</dbReference>
<comment type="caution">
    <text evidence="2">The sequence shown here is derived from an EMBL/GenBank/DDBJ whole genome shotgun (WGS) entry which is preliminary data.</text>
</comment>
<protein>
    <submittedName>
        <fullName evidence="2">PDDEXK nuclease domain-containing protein</fullName>
    </submittedName>
</protein>
<evidence type="ECO:0000313" key="2">
    <source>
        <dbReference type="EMBL" id="MFC1854167.1"/>
    </source>
</evidence>
<accession>A0ABV6Z6U8</accession>
<evidence type="ECO:0000259" key="1">
    <source>
        <dbReference type="Pfam" id="PF06250"/>
    </source>
</evidence>
<dbReference type="Gene3D" id="3.40.1350.10">
    <property type="match status" value="1"/>
</dbReference>
<evidence type="ECO:0000313" key="3">
    <source>
        <dbReference type="Proteomes" id="UP001594351"/>
    </source>
</evidence>
<name>A0ABV6Z6U8_UNCC1</name>
<organism evidence="2 3">
    <name type="scientific">candidate division CSSED10-310 bacterium</name>
    <dbReference type="NCBI Taxonomy" id="2855610"/>
    <lineage>
        <taxon>Bacteria</taxon>
        <taxon>Bacteria division CSSED10-310</taxon>
    </lineage>
</organism>
<sequence>MIGVKDKQERLFYQNKAVINSWSVRELRRKINSQLYESSSREEIEKVSKAKLPSTTDPQKVFKDQYDFRPLGLKLTTEKDLEEKIATNIELFLKEMGEDFSFIGRQVPIKIDYKAHHIDLVLYHCGIPCKVLVDLKSGKFDSRDVGQMNKYVNYYRQNRQYEHERDTIGLIICREAGQEEVYFALGGLEEKIFVAEYKVKLPSEEKIKKASREL</sequence>
<dbReference type="InterPro" id="IPR011856">
    <property type="entry name" value="tRNA_endonuc-like_dom_sf"/>
</dbReference>
<proteinExistence type="predicted"/>
<reference evidence="2 3" key="1">
    <citation type="submission" date="2024-09" db="EMBL/GenBank/DDBJ databases">
        <title>Laminarin stimulates single cell rates of sulfate reduction while oxygen inhibits transcriptomic activity in coastal marine sediment.</title>
        <authorList>
            <person name="Lindsay M."/>
            <person name="Orcutt B."/>
            <person name="Emerson D."/>
            <person name="Stepanauskas R."/>
            <person name="D'Angelo T."/>
        </authorList>
    </citation>
    <scope>NUCLEOTIDE SEQUENCE [LARGE SCALE GENOMIC DNA]</scope>
    <source>
        <strain evidence="2">SAG AM-311-K15</strain>
    </source>
</reference>
<keyword evidence="3" id="KW-1185">Reference proteome</keyword>
<dbReference type="Pfam" id="PF06250">
    <property type="entry name" value="YhcG_C"/>
    <property type="match status" value="1"/>
</dbReference>
<dbReference type="Proteomes" id="UP001594351">
    <property type="component" value="Unassembled WGS sequence"/>
</dbReference>
<feature type="domain" description="YhcG PDDEXK nuclease" evidence="1">
    <location>
        <begin position="60"/>
        <end position="206"/>
    </location>
</feature>
<dbReference type="PANTHER" id="PTHR30547">
    <property type="entry name" value="UNCHARACTERIZED PROTEIN YHCG-RELATED"/>
    <property type="match status" value="1"/>
</dbReference>